<dbReference type="InterPro" id="IPR005484">
    <property type="entry name" value="Ribosomal_uL18_bac/plant/anim"/>
</dbReference>
<evidence type="ECO:0000256" key="5">
    <source>
        <dbReference type="ARBA" id="ARBA00023274"/>
    </source>
</evidence>
<evidence type="ECO:0000256" key="4">
    <source>
        <dbReference type="ARBA" id="ARBA00022980"/>
    </source>
</evidence>
<dbReference type="PANTHER" id="PTHR12899">
    <property type="entry name" value="39S RIBOSOMAL PROTEIN L18, MITOCHONDRIAL"/>
    <property type="match status" value="1"/>
</dbReference>
<keyword evidence="9" id="KW-1185">Reference proteome</keyword>
<dbReference type="CDD" id="cd00432">
    <property type="entry name" value="Ribosomal_L18_L5e"/>
    <property type="match status" value="1"/>
</dbReference>
<proteinExistence type="inferred from homology"/>
<dbReference type="InterPro" id="IPR057268">
    <property type="entry name" value="Ribosomal_L18"/>
</dbReference>
<keyword evidence="5 7" id="KW-0687">Ribonucleoprotein</keyword>
<gene>
    <name evidence="7" type="primary">rplR</name>
    <name evidence="8" type="ORF">DN745_01085</name>
</gene>
<dbReference type="AlphaFoldDB" id="A0A2Z4FGX9"/>
<dbReference type="GO" id="GO:0008097">
    <property type="term" value="F:5S rRNA binding"/>
    <property type="evidence" value="ECO:0007669"/>
    <property type="project" value="TreeGrafter"/>
</dbReference>
<dbReference type="RefSeq" id="WP_111331350.1">
    <property type="nucleotide sequence ID" value="NZ_CP030032.1"/>
</dbReference>
<comment type="subunit">
    <text evidence="7">Part of the 50S ribosomal subunit; part of the 5S rRNA/L5/L18/L25 subcomplex. Contacts the 5S and 23S rRNAs.</text>
</comment>
<evidence type="ECO:0000256" key="1">
    <source>
        <dbReference type="ARBA" id="ARBA00007116"/>
    </source>
</evidence>
<dbReference type="KEGG" id="bsed:DN745_01085"/>
<keyword evidence="4 7" id="KW-0689">Ribosomal protein</keyword>
<sequence length="121" mass="13691">MLKKNVIKNRRQRRKRTIRNNILGTPSRPRLTVFRSSKHIYAQVIDDLSGHTLVSASSVEKGLLSGEEMKKIEQARHIGKVLAQRVQEKGIDKIVFDRNGFIYHGRIAAVAEGAREGGLKF</sequence>
<dbReference type="PANTHER" id="PTHR12899:SF3">
    <property type="entry name" value="LARGE RIBOSOMAL SUBUNIT PROTEIN UL18M"/>
    <property type="match status" value="1"/>
</dbReference>
<comment type="similarity">
    <text evidence="1 7">Belongs to the universal ribosomal protein uL18 family.</text>
</comment>
<dbReference type="SUPFAM" id="SSF53137">
    <property type="entry name" value="Translational machinery components"/>
    <property type="match status" value="1"/>
</dbReference>
<dbReference type="InterPro" id="IPR004389">
    <property type="entry name" value="Ribosomal_uL18_bac-type"/>
</dbReference>
<organism evidence="8 9">
    <name type="scientific">Bradymonas sediminis</name>
    <dbReference type="NCBI Taxonomy" id="1548548"/>
    <lineage>
        <taxon>Bacteria</taxon>
        <taxon>Deltaproteobacteria</taxon>
        <taxon>Bradymonadales</taxon>
        <taxon>Bradymonadaceae</taxon>
        <taxon>Bradymonas</taxon>
    </lineage>
</organism>
<dbReference type="FunFam" id="3.30.420.100:FF:000001">
    <property type="entry name" value="50S ribosomal protein L18"/>
    <property type="match status" value="1"/>
</dbReference>
<dbReference type="HAMAP" id="MF_01337_B">
    <property type="entry name" value="Ribosomal_uL18_B"/>
    <property type="match status" value="1"/>
</dbReference>
<keyword evidence="2 7" id="KW-0699">rRNA-binding</keyword>
<dbReference type="OrthoDB" id="9810939at2"/>
<reference evidence="8 9" key="1">
    <citation type="submission" date="2018-06" db="EMBL/GenBank/DDBJ databases">
        <title>Lujinxingia sediminis gen. nov. sp. nov., a new facultative anaerobic member of the class Deltaproteobacteria, and proposal of Lujinxingaceae fam. nov.</title>
        <authorList>
            <person name="Guo L.-Y."/>
            <person name="Li C.-M."/>
            <person name="Wang S."/>
            <person name="Du Z.-J."/>
        </authorList>
    </citation>
    <scope>NUCLEOTIDE SEQUENCE [LARGE SCALE GENOMIC DNA]</scope>
    <source>
        <strain evidence="8 9">FA350</strain>
    </source>
</reference>
<dbReference type="GO" id="GO:0006412">
    <property type="term" value="P:translation"/>
    <property type="evidence" value="ECO:0007669"/>
    <property type="project" value="UniProtKB-UniRule"/>
</dbReference>
<name>A0A2Z4FGX9_9DELT</name>
<evidence type="ECO:0000256" key="6">
    <source>
        <dbReference type="ARBA" id="ARBA00035197"/>
    </source>
</evidence>
<protein>
    <recommendedName>
        <fullName evidence="6 7">Large ribosomal subunit protein uL18</fullName>
    </recommendedName>
</protein>
<dbReference type="GO" id="GO:0003735">
    <property type="term" value="F:structural constituent of ribosome"/>
    <property type="evidence" value="ECO:0007669"/>
    <property type="project" value="InterPro"/>
</dbReference>
<accession>A0A2Z4FGX9</accession>
<dbReference type="Proteomes" id="UP000249799">
    <property type="component" value="Chromosome"/>
</dbReference>
<dbReference type="Pfam" id="PF00861">
    <property type="entry name" value="Ribosomal_L18p"/>
    <property type="match status" value="1"/>
</dbReference>
<evidence type="ECO:0000313" key="8">
    <source>
        <dbReference type="EMBL" id="AWV87998.1"/>
    </source>
</evidence>
<dbReference type="Gene3D" id="3.30.420.100">
    <property type="match status" value="1"/>
</dbReference>
<evidence type="ECO:0000256" key="2">
    <source>
        <dbReference type="ARBA" id="ARBA00022730"/>
    </source>
</evidence>
<evidence type="ECO:0000313" key="9">
    <source>
        <dbReference type="Proteomes" id="UP000249799"/>
    </source>
</evidence>
<dbReference type="EMBL" id="CP030032">
    <property type="protein sequence ID" value="AWV87998.1"/>
    <property type="molecule type" value="Genomic_DNA"/>
</dbReference>
<comment type="function">
    <text evidence="7">This is one of the proteins that bind and probably mediate the attachment of the 5S RNA into the large ribosomal subunit, where it forms part of the central protuberance.</text>
</comment>
<evidence type="ECO:0000256" key="7">
    <source>
        <dbReference type="HAMAP-Rule" id="MF_01337"/>
    </source>
</evidence>
<evidence type="ECO:0000256" key="3">
    <source>
        <dbReference type="ARBA" id="ARBA00022884"/>
    </source>
</evidence>
<keyword evidence="3 7" id="KW-0694">RNA-binding</keyword>
<dbReference type="GO" id="GO:0022625">
    <property type="term" value="C:cytosolic large ribosomal subunit"/>
    <property type="evidence" value="ECO:0007669"/>
    <property type="project" value="TreeGrafter"/>
</dbReference>
<dbReference type="NCBIfam" id="TIGR00060">
    <property type="entry name" value="L18_bact"/>
    <property type="match status" value="1"/>
</dbReference>